<feature type="signal peptide" evidence="15">
    <location>
        <begin position="1"/>
        <end position="32"/>
    </location>
</feature>
<dbReference type="SUPFAM" id="SSF56935">
    <property type="entry name" value="Porins"/>
    <property type="match status" value="1"/>
</dbReference>
<dbReference type="InterPro" id="IPR011662">
    <property type="entry name" value="Secretin/TonB_short_N"/>
</dbReference>
<dbReference type="Pfam" id="PF00593">
    <property type="entry name" value="TonB_dep_Rec_b-barrel"/>
    <property type="match status" value="1"/>
</dbReference>
<dbReference type="InterPro" id="IPR036942">
    <property type="entry name" value="Beta-barrel_TonB_sf"/>
</dbReference>
<comment type="similarity">
    <text evidence="2 12 14">Belongs to the TonB-dependent receptor family.</text>
</comment>
<evidence type="ECO:0000256" key="11">
    <source>
        <dbReference type="ARBA" id="ARBA00023237"/>
    </source>
</evidence>
<name>A0A9Q3W672_9GAMM</name>
<evidence type="ECO:0000256" key="6">
    <source>
        <dbReference type="ARBA" id="ARBA00022692"/>
    </source>
</evidence>
<dbReference type="InterPro" id="IPR012910">
    <property type="entry name" value="Plug_dom"/>
</dbReference>
<evidence type="ECO:0000313" key="18">
    <source>
        <dbReference type="Proteomes" id="UP001107961"/>
    </source>
</evidence>
<evidence type="ECO:0000256" key="7">
    <source>
        <dbReference type="ARBA" id="ARBA00022729"/>
    </source>
</evidence>
<evidence type="ECO:0000256" key="1">
    <source>
        <dbReference type="ARBA" id="ARBA00004571"/>
    </source>
</evidence>
<keyword evidence="11 12" id="KW-0998">Cell outer membrane</keyword>
<dbReference type="InterPro" id="IPR039426">
    <property type="entry name" value="TonB-dep_rcpt-like"/>
</dbReference>
<dbReference type="KEGG" id="axe:P40_14455"/>
<evidence type="ECO:0000256" key="3">
    <source>
        <dbReference type="ARBA" id="ARBA00022448"/>
    </source>
</evidence>
<sequence length="740" mass="79620">MSHSAPTRRRLRALALGVALGLGGVPFTGATAQTTPPGSEQQQYDIPPGPLNTVLTRFAERSGTFIAGDLRLTADKHSDGLRGRFSREEALDRILAGSGLMAERQDDGSYTLKAASTSTRLAPVTVTAPTHQGGRPRTLDYDRATIEAQRPQDIKDLFKKEASVAVGGPIAMNQKVYVRGVEETAMVVTVDGARQNNKVFHHNATNLIDPSLLKAARASAGVAAADAGPGALGGSLAYETVDAADLLAPDDNAGAFLDGRYASNGDTRSVAGAAFGRAGGFEGLGYIKHTDGNDYEDGNGDTARFTAPGLISGLLKVAYEDAGAGRFELSHEVVNDDAARPYRANFAGLDGGRPVPDSRVYDLTRRNTVFNYQRDTGQGYWNPAATLAHNETELDTREVPLSAPDTQVVYTGITESVSATLKNVAHTRFANITFGLDHYDDSAIFREAGSADLEEAARNTGVFVQFRQDLWERLELSYGARYDDQTFTGTDDSHHDDKGVSSNVFGEFHVNDHLSLNAGYTDVWAGTALAENYILNGAWDYANLEPVRAHNRTAGLHLHRGGFFAEANRFRTAIANARVPSYGGDPAAVADFDIDGYDLAVGYMGRLGEVSVKYANIDSEKDGDPATSYDGNYFTAPLGELITVSGVFAVPRWPLELGASAEIALDNDDVESNGAKQEGYTVVDIYAEYRPVPPLTLRLSVDNLNDEDYVDRASYGQEFPDVSPLLEPGRSIALQARYDF</sequence>
<feature type="domain" description="Secretin/TonB short N-terminal" evidence="16">
    <location>
        <begin position="64"/>
        <end position="115"/>
    </location>
</feature>
<keyword evidence="5" id="KW-0406">Ion transport</keyword>
<dbReference type="Gene3D" id="2.40.170.20">
    <property type="entry name" value="TonB-dependent receptor, beta-barrel domain"/>
    <property type="match status" value="1"/>
</dbReference>
<evidence type="ECO:0000256" key="4">
    <source>
        <dbReference type="ARBA" id="ARBA00022452"/>
    </source>
</evidence>
<accession>A0A9Q3W672</accession>
<keyword evidence="8" id="KW-0408">Iron</keyword>
<feature type="short sequence motif" description="TonB C-terminal box" evidence="13">
    <location>
        <begin position="723"/>
        <end position="740"/>
    </location>
</feature>
<evidence type="ECO:0000259" key="16">
    <source>
        <dbReference type="SMART" id="SM00965"/>
    </source>
</evidence>
<dbReference type="EMBL" id="JAJVKT010000015">
    <property type="protein sequence ID" value="MCE7509530.1"/>
    <property type="molecule type" value="Genomic_DNA"/>
</dbReference>
<dbReference type="PANTHER" id="PTHR30069">
    <property type="entry name" value="TONB-DEPENDENT OUTER MEMBRANE RECEPTOR"/>
    <property type="match status" value="1"/>
</dbReference>
<evidence type="ECO:0000256" key="9">
    <source>
        <dbReference type="ARBA" id="ARBA00023077"/>
    </source>
</evidence>
<dbReference type="Gene3D" id="3.55.50.30">
    <property type="match status" value="1"/>
</dbReference>
<dbReference type="Pfam" id="PF07715">
    <property type="entry name" value="Plug"/>
    <property type="match status" value="1"/>
</dbReference>
<dbReference type="GO" id="GO:0044718">
    <property type="term" value="P:siderophore transmembrane transport"/>
    <property type="evidence" value="ECO:0007669"/>
    <property type="project" value="TreeGrafter"/>
</dbReference>
<protein>
    <submittedName>
        <fullName evidence="17">TonB-dependent receptor</fullName>
    </submittedName>
</protein>
<keyword evidence="10 12" id="KW-0472">Membrane</keyword>
<evidence type="ECO:0000256" key="13">
    <source>
        <dbReference type="PROSITE-ProRule" id="PRU10144"/>
    </source>
</evidence>
<dbReference type="GO" id="GO:0009279">
    <property type="term" value="C:cell outer membrane"/>
    <property type="evidence" value="ECO:0007669"/>
    <property type="project" value="UniProtKB-SubCell"/>
</dbReference>
<dbReference type="Proteomes" id="UP001107961">
    <property type="component" value="Unassembled WGS sequence"/>
</dbReference>
<dbReference type="InterPro" id="IPR010917">
    <property type="entry name" value="TonB_rcpt_CS"/>
</dbReference>
<keyword evidence="18" id="KW-1185">Reference proteome</keyword>
<reference evidence="17" key="1">
    <citation type="submission" date="2022-01" db="EMBL/GenBank/DDBJ databases">
        <authorList>
            <person name="Karlyshev A.V."/>
            <person name="Jaspars M."/>
        </authorList>
    </citation>
    <scope>NUCLEOTIDE SEQUENCE</scope>
    <source>
        <strain evidence="17">AGSA3-2</strain>
    </source>
</reference>
<evidence type="ECO:0000256" key="15">
    <source>
        <dbReference type="SAM" id="SignalP"/>
    </source>
</evidence>
<evidence type="ECO:0000256" key="8">
    <source>
        <dbReference type="ARBA" id="ARBA00023004"/>
    </source>
</evidence>
<dbReference type="PROSITE" id="PS52016">
    <property type="entry name" value="TONB_DEPENDENT_REC_3"/>
    <property type="match status" value="1"/>
</dbReference>
<keyword evidence="4 12" id="KW-1134">Transmembrane beta strand</keyword>
<dbReference type="RefSeq" id="WP_080531256.1">
    <property type="nucleotide sequence ID" value="NZ_CBDDTQ010000005.1"/>
</dbReference>
<keyword evidence="9 14" id="KW-0798">TonB box</keyword>
<evidence type="ECO:0000256" key="5">
    <source>
        <dbReference type="ARBA" id="ARBA00022496"/>
    </source>
</evidence>
<feature type="chain" id="PRO_5040255863" evidence="15">
    <location>
        <begin position="33"/>
        <end position="740"/>
    </location>
</feature>
<evidence type="ECO:0000256" key="12">
    <source>
        <dbReference type="PROSITE-ProRule" id="PRU01360"/>
    </source>
</evidence>
<evidence type="ECO:0000313" key="17">
    <source>
        <dbReference type="EMBL" id="MCE7509530.1"/>
    </source>
</evidence>
<dbReference type="PANTHER" id="PTHR30069:SF41">
    <property type="entry name" value="HEME_HEMOPEXIN UTILIZATION PROTEIN C"/>
    <property type="match status" value="1"/>
</dbReference>
<dbReference type="InterPro" id="IPR037066">
    <property type="entry name" value="Plug_dom_sf"/>
</dbReference>
<keyword evidence="17" id="KW-0675">Receptor</keyword>
<dbReference type="InterPro" id="IPR000531">
    <property type="entry name" value="Beta-barrel_TonB"/>
</dbReference>
<keyword evidence="7 15" id="KW-0732">Signal</keyword>
<dbReference type="SMART" id="SM00965">
    <property type="entry name" value="STN"/>
    <property type="match status" value="1"/>
</dbReference>
<comment type="subcellular location">
    <subcellularLocation>
        <location evidence="1 12">Cell outer membrane</location>
        <topology evidence="1 12">Multi-pass membrane protein</topology>
    </subcellularLocation>
</comment>
<organism evidence="17 18">
    <name type="scientific">Alloalcanivorax xenomutans</name>
    <dbReference type="NCBI Taxonomy" id="1094342"/>
    <lineage>
        <taxon>Bacteria</taxon>
        <taxon>Pseudomonadati</taxon>
        <taxon>Pseudomonadota</taxon>
        <taxon>Gammaproteobacteria</taxon>
        <taxon>Oceanospirillales</taxon>
        <taxon>Alcanivoracaceae</taxon>
        <taxon>Alloalcanivorax</taxon>
    </lineage>
</organism>
<dbReference type="Gene3D" id="2.170.130.10">
    <property type="entry name" value="TonB-dependent receptor, plug domain"/>
    <property type="match status" value="1"/>
</dbReference>
<proteinExistence type="inferred from homology"/>
<dbReference type="PROSITE" id="PS01156">
    <property type="entry name" value="TONB_DEPENDENT_REC_2"/>
    <property type="match status" value="1"/>
</dbReference>
<keyword evidence="6 12" id="KW-0812">Transmembrane</keyword>
<comment type="caution">
    <text evidence="17">The sequence shown here is derived from an EMBL/GenBank/DDBJ whole genome shotgun (WGS) entry which is preliminary data.</text>
</comment>
<gene>
    <name evidence="17" type="ORF">LZG35_12840</name>
</gene>
<evidence type="ECO:0000256" key="10">
    <source>
        <dbReference type="ARBA" id="ARBA00023136"/>
    </source>
</evidence>
<evidence type="ECO:0000256" key="2">
    <source>
        <dbReference type="ARBA" id="ARBA00009810"/>
    </source>
</evidence>
<dbReference type="GO" id="GO:0015344">
    <property type="term" value="F:siderophore uptake transmembrane transporter activity"/>
    <property type="evidence" value="ECO:0007669"/>
    <property type="project" value="TreeGrafter"/>
</dbReference>
<evidence type="ECO:0000256" key="14">
    <source>
        <dbReference type="RuleBase" id="RU003357"/>
    </source>
</evidence>
<dbReference type="AlphaFoldDB" id="A0A9Q3W672"/>
<keyword evidence="5" id="KW-0410">Iron transport</keyword>
<keyword evidence="3 12" id="KW-0813">Transport</keyword>